<evidence type="ECO:0000256" key="3">
    <source>
        <dbReference type="ARBA" id="ARBA00022475"/>
    </source>
</evidence>
<evidence type="ECO:0000256" key="5">
    <source>
        <dbReference type="ARBA" id="ARBA00022989"/>
    </source>
</evidence>
<organism evidence="11">
    <name type="scientific">Telmatobacter sp. DSM 110680</name>
    <dbReference type="NCBI Taxonomy" id="3036704"/>
    <lineage>
        <taxon>Bacteria</taxon>
        <taxon>Pseudomonadati</taxon>
        <taxon>Acidobacteriota</taxon>
        <taxon>Terriglobia</taxon>
        <taxon>Terriglobales</taxon>
        <taxon>Acidobacteriaceae</taxon>
        <taxon>Telmatobacter</taxon>
    </lineage>
</organism>
<evidence type="ECO:0000256" key="6">
    <source>
        <dbReference type="ARBA" id="ARBA00023136"/>
    </source>
</evidence>
<dbReference type="PANTHER" id="PTHR37461:SF1">
    <property type="entry name" value="ANTI-SIGMA-K FACTOR RSKA"/>
    <property type="match status" value="1"/>
</dbReference>
<dbReference type="RefSeq" id="WP_348264715.1">
    <property type="nucleotide sequence ID" value="NZ_CP121196.1"/>
</dbReference>
<dbReference type="InterPro" id="IPR018764">
    <property type="entry name" value="RskA_C"/>
</dbReference>
<dbReference type="GO" id="GO:0005886">
    <property type="term" value="C:plasma membrane"/>
    <property type="evidence" value="ECO:0007669"/>
    <property type="project" value="UniProtKB-SubCell"/>
</dbReference>
<name>A0AAU7DQD4_9BACT</name>
<keyword evidence="3" id="KW-1003">Cell membrane</keyword>
<proteinExistence type="predicted"/>
<feature type="domain" description="Anti-sigma K factor RskA C-terminal" evidence="10">
    <location>
        <begin position="106"/>
        <end position="259"/>
    </location>
</feature>
<sequence length="271" mass="28350">MMQDEHIPQEDLVLYAMQAMRSHELAAVRVHLDRCAECRQALAEVNGDLALLAVSVDPKPLPEGARERSIARMTSEPSQAAGAGSSVIGIDSKRPARHAAVWIGWLAAAASLLFAFSQEQKVRSLNEQLAQQQQAAAQQAEANARAKQVLDVLTAPTANRVLLTAAKAKPEPSGRAVYLAESGGLVFQASDLAQLAQDKAYELWVIPANGQAPIAAGTFRPDAAGSASVLMPPLPKGVPAKAFGVTIEKAEGSATPTTPIILVGAVPASGE</sequence>
<accession>A0AAU7DQD4</accession>
<dbReference type="GO" id="GO:0006417">
    <property type="term" value="P:regulation of translation"/>
    <property type="evidence" value="ECO:0007669"/>
    <property type="project" value="TreeGrafter"/>
</dbReference>
<comment type="subcellular location">
    <subcellularLocation>
        <location evidence="2">Cell membrane</location>
    </subcellularLocation>
    <subcellularLocation>
        <location evidence="1">Membrane</location>
        <topology evidence="1">Single-pass membrane protein</topology>
    </subcellularLocation>
</comment>
<gene>
    <name evidence="11" type="ORF">P8935_09290</name>
</gene>
<dbReference type="PANTHER" id="PTHR37461">
    <property type="entry name" value="ANTI-SIGMA-K FACTOR RSKA"/>
    <property type="match status" value="1"/>
</dbReference>
<dbReference type="EMBL" id="CP121196">
    <property type="protein sequence ID" value="XBH19497.1"/>
    <property type="molecule type" value="Genomic_DNA"/>
</dbReference>
<evidence type="ECO:0000256" key="7">
    <source>
        <dbReference type="ARBA" id="ARBA00029829"/>
    </source>
</evidence>
<evidence type="ECO:0000256" key="4">
    <source>
        <dbReference type="ARBA" id="ARBA00022692"/>
    </source>
</evidence>
<reference evidence="11" key="1">
    <citation type="submission" date="2023-03" db="EMBL/GenBank/DDBJ databases">
        <title>Edaphobacter sp.</title>
        <authorList>
            <person name="Huber K.J."/>
            <person name="Papendorf J."/>
            <person name="Pilke C."/>
            <person name="Bunk B."/>
            <person name="Sproeer C."/>
            <person name="Pester M."/>
        </authorList>
    </citation>
    <scope>NUCLEOTIDE SEQUENCE</scope>
    <source>
        <strain evidence="11">DSM 110680</strain>
    </source>
</reference>
<evidence type="ECO:0000256" key="9">
    <source>
        <dbReference type="SAM" id="Coils"/>
    </source>
</evidence>
<dbReference type="InterPro" id="IPR051474">
    <property type="entry name" value="Anti-sigma-K/W_factor"/>
</dbReference>
<dbReference type="Gene3D" id="1.10.10.1320">
    <property type="entry name" value="Anti-sigma factor, zinc-finger domain"/>
    <property type="match status" value="1"/>
</dbReference>
<dbReference type="GO" id="GO:0016989">
    <property type="term" value="F:sigma factor antagonist activity"/>
    <property type="evidence" value="ECO:0007669"/>
    <property type="project" value="TreeGrafter"/>
</dbReference>
<evidence type="ECO:0000256" key="1">
    <source>
        <dbReference type="ARBA" id="ARBA00004167"/>
    </source>
</evidence>
<evidence type="ECO:0000256" key="8">
    <source>
        <dbReference type="ARBA" id="ARBA00030803"/>
    </source>
</evidence>
<keyword evidence="6" id="KW-0472">Membrane</keyword>
<keyword evidence="5" id="KW-1133">Transmembrane helix</keyword>
<protein>
    <recommendedName>
        <fullName evidence="8">Regulator of SigK</fullName>
    </recommendedName>
    <alternativeName>
        <fullName evidence="7">Sigma-K anti-sigma factor RskA</fullName>
    </alternativeName>
</protein>
<keyword evidence="9" id="KW-0175">Coiled coil</keyword>
<feature type="coiled-coil region" evidence="9">
    <location>
        <begin position="115"/>
        <end position="142"/>
    </location>
</feature>
<evidence type="ECO:0000256" key="2">
    <source>
        <dbReference type="ARBA" id="ARBA00004236"/>
    </source>
</evidence>
<evidence type="ECO:0000313" key="11">
    <source>
        <dbReference type="EMBL" id="XBH19497.1"/>
    </source>
</evidence>
<keyword evidence="4" id="KW-0812">Transmembrane</keyword>
<dbReference type="Pfam" id="PF10099">
    <property type="entry name" value="RskA_C"/>
    <property type="match status" value="1"/>
</dbReference>
<dbReference type="AlphaFoldDB" id="A0AAU7DQD4"/>
<evidence type="ECO:0000259" key="10">
    <source>
        <dbReference type="Pfam" id="PF10099"/>
    </source>
</evidence>
<dbReference type="InterPro" id="IPR041916">
    <property type="entry name" value="Anti_sigma_zinc_sf"/>
</dbReference>